<organism evidence="13 14">
    <name type="scientific">Acinetobacter ursingii</name>
    <dbReference type="NCBI Taxonomy" id="108980"/>
    <lineage>
        <taxon>Bacteria</taxon>
        <taxon>Pseudomonadati</taxon>
        <taxon>Pseudomonadota</taxon>
        <taxon>Gammaproteobacteria</taxon>
        <taxon>Moraxellales</taxon>
        <taxon>Moraxellaceae</taxon>
        <taxon>Acinetobacter</taxon>
    </lineage>
</organism>
<dbReference type="PANTHER" id="PTHR21225:SF10">
    <property type="entry name" value="PHOSPHO-2-DEHYDRO-3-DEOXYHEPTONATE ALDOLASE, TYR-SENSITIVE"/>
    <property type="match status" value="1"/>
</dbReference>
<dbReference type="GO" id="GO:0009423">
    <property type="term" value="P:chorismate biosynthetic process"/>
    <property type="evidence" value="ECO:0007669"/>
    <property type="project" value="UniProtKB-UniPathway"/>
</dbReference>
<dbReference type="AlphaFoldDB" id="A0A3D2SRS5"/>
<evidence type="ECO:0000256" key="3">
    <source>
        <dbReference type="ARBA" id="ARBA00007985"/>
    </source>
</evidence>
<dbReference type="GO" id="GO:0009073">
    <property type="term" value="P:aromatic amino acid family biosynthetic process"/>
    <property type="evidence" value="ECO:0007669"/>
    <property type="project" value="UniProtKB-KW"/>
</dbReference>
<evidence type="ECO:0000256" key="6">
    <source>
        <dbReference type="ARBA" id="ARBA00022679"/>
    </source>
</evidence>
<evidence type="ECO:0000256" key="8">
    <source>
        <dbReference type="ARBA" id="ARBA00031111"/>
    </source>
</evidence>
<comment type="caution">
    <text evidence="13">The sequence shown here is derived from an EMBL/GenBank/DDBJ whole genome shotgun (WGS) entry which is preliminary data.</text>
</comment>
<evidence type="ECO:0000259" key="12">
    <source>
        <dbReference type="Pfam" id="PF00793"/>
    </source>
</evidence>
<dbReference type="InterPro" id="IPR006219">
    <property type="entry name" value="DAHP_synth_1"/>
</dbReference>
<feature type="non-terminal residue" evidence="13">
    <location>
        <position position="1"/>
    </location>
</feature>
<comment type="catalytic activity">
    <reaction evidence="11">
        <text>D-erythrose 4-phosphate + phosphoenolpyruvate + H2O = 7-phospho-2-dehydro-3-deoxy-D-arabino-heptonate + phosphate</text>
        <dbReference type="Rhea" id="RHEA:14717"/>
        <dbReference type="ChEBI" id="CHEBI:15377"/>
        <dbReference type="ChEBI" id="CHEBI:16897"/>
        <dbReference type="ChEBI" id="CHEBI:43474"/>
        <dbReference type="ChEBI" id="CHEBI:58394"/>
        <dbReference type="ChEBI" id="CHEBI:58702"/>
        <dbReference type="EC" id="2.5.1.54"/>
    </reaction>
</comment>
<comment type="similarity">
    <text evidence="3">Belongs to the class-I DAHP synthase family.</text>
</comment>
<keyword evidence="5" id="KW-0028">Amino-acid biosynthesis</keyword>
<reference evidence="13 14" key="1">
    <citation type="journal article" date="2018" name="Nat. Biotechnol.">
        <title>A standardized bacterial taxonomy based on genome phylogeny substantially revises the tree of life.</title>
        <authorList>
            <person name="Parks D.H."/>
            <person name="Chuvochina M."/>
            <person name="Waite D.W."/>
            <person name="Rinke C."/>
            <person name="Skarshewski A."/>
            <person name="Chaumeil P.A."/>
            <person name="Hugenholtz P."/>
        </authorList>
    </citation>
    <scope>NUCLEOTIDE SEQUENCE [LARGE SCALE GENOMIC DNA]</scope>
    <source>
        <strain evidence="13">UBA9669</strain>
    </source>
</reference>
<comment type="pathway">
    <text evidence="2">Metabolic intermediate biosynthesis; chorismate biosynthesis; chorismate from D-erythrose 4-phosphate and phosphoenolpyruvate: step 1/7.</text>
</comment>
<dbReference type="GO" id="GO:0005737">
    <property type="term" value="C:cytoplasm"/>
    <property type="evidence" value="ECO:0007669"/>
    <property type="project" value="TreeGrafter"/>
</dbReference>
<evidence type="ECO:0000256" key="1">
    <source>
        <dbReference type="ARBA" id="ARBA00003726"/>
    </source>
</evidence>
<evidence type="ECO:0000256" key="9">
    <source>
        <dbReference type="ARBA" id="ARBA00031349"/>
    </source>
</evidence>
<dbReference type="UniPathway" id="UPA00053">
    <property type="reaction ID" value="UER00084"/>
</dbReference>
<dbReference type="Pfam" id="PF00793">
    <property type="entry name" value="DAHP_synth_1"/>
    <property type="match status" value="1"/>
</dbReference>
<evidence type="ECO:0000313" key="14">
    <source>
        <dbReference type="Proteomes" id="UP000263596"/>
    </source>
</evidence>
<dbReference type="EC" id="2.5.1.54" evidence="4"/>
<dbReference type="Proteomes" id="UP000263596">
    <property type="component" value="Unassembled WGS sequence"/>
</dbReference>
<evidence type="ECO:0000256" key="2">
    <source>
        <dbReference type="ARBA" id="ARBA00004688"/>
    </source>
</evidence>
<proteinExistence type="inferred from homology"/>
<evidence type="ECO:0000256" key="10">
    <source>
        <dbReference type="ARBA" id="ARBA00032193"/>
    </source>
</evidence>
<evidence type="ECO:0000256" key="5">
    <source>
        <dbReference type="ARBA" id="ARBA00022605"/>
    </source>
</evidence>
<dbReference type="GO" id="GO:0008652">
    <property type="term" value="P:amino acid biosynthetic process"/>
    <property type="evidence" value="ECO:0007669"/>
    <property type="project" value="UniProtKB-KW"/>
</dbReference>
<dbReference type="EMBL" id="DPVE01000326">
    <property type="protein sequence ID" value="HCK31773.1"/>
    <property type="molecule type" value="Genomic_DNA"/>
</dbReference>
<evidence type="ECO:0000256" key="4">
    <source>
        <dbReference type="ARBA" id="ARBA00012694"/>
    </source>
</evidence>
<dbReference type="InterPro" id="IPR013785">
    <property type="entry name" value="Aldolase_TIM"/>
</dbReference>
<dbReference type="InterPro" id="IPR006218">
    <property type="entry name" value="DAHP1/KDSA"/>
</dbReference>
<evidence type="ECO:0000256" key="7">
    <source>
        <dbReference type="ARBA" id="ARBA00023141"/>
    </source>
</evidence>
<dbReference type="NCBIfam" id="TIGR00034">
    <property type="entry name" value="aroFGH"/>
    <property type="match status" value="1"/>
</dbReference>
<keyword evidence="6" id="KW-0808">Transferase</keyword>
<dbReference type="PANTHER" id="PTHR21225">
    <property type="entry name" value="PHOSPHO-2-DEHYDRO-3-DEOXYHEPTONATE ALDOLASE DAHP SYNTHETASE"/>
    <property type="match status" value="1"/>
</dbReference>
<evidence type="ECO:0000256" key="11">
    <source>
        <dbReference type="ARBA" id="ARBA00047508"/>
    </source>
</evidence>
<comment type="function">
    <text evidence="1">Stereospecific condensation of phosphoenolpyruvate (PEP) and D-erythrose-4-phosphate (E4P) giving rise to 3-deoxy-D-arabino-heptulosonate-7-phosphate (DAHP).</text>
</comment>
<dbReference type="GO" id="GO:0003849">
    <property type="term" value="F:3-deoxy-7-phosphoheptulonate synthase activity"/>
    <property type="evidence" value="ECO:0007669"/>
    <property type="project" value="UniProtKB-EC"/>
</dbReference>
<protein>
    <recommendedName>
        <fullName evidence="4">3-deoxy-7-phosphoheptulonate synthase</fullName>
        <ecNumber evidence="4">2.5.1.54</ecNumber>
    </recommendedName>
    <alternativeName>
        <fullName evidence="10">3-deoxy-D-arabino-heptulosonate 7-phosphate synthase</fullName>
    </alternativeName>
    <alternativeName>
        <fullName evidence="9">DAHP synthase</fullName>
    </alternativeName>
    <alternativeName>
        <fullName evidence="8">Phospho-2-keto-3-deoxyheptonate aldolase</fullName>
    </alternativeName>
</protein>
<dbReference type="SUPFAM" id="SSF51569">
    <property type="entry name" value="Aldolase"/>
    <property type="match status" value="1"/>
</dbReference>
<keyword evidence="7" id="KW-0057">Aromatic amino acid biosynthesis</keyword>
<gene>
    <name evidence="13" type="ORF">DHW29_17505</name>
</gene>
<accession>A0A3D2SRS5</accession>
<evidence type="ECO:0000313" key="13">
    <source>
        <dbReference type="EMBL" id="HCK31773.1"/>
    </source>
</evidence>
<dbReference type="Gene3D" id="3.20.20.70">
    <property type="entry name" value="Aldolase class I"/>
    <property type="match status" value="1"/>
</dbReference>
<feature type="domain" description="DAHP synthetase I/KDSA" evidence="12">
    <location>
        <begin position="2"/>
        <end position="143"/>
    </location>
</feature>
<name>A0A3D2SRS5_9GAMM</name>
<sequence length="158" mass="17218">TNAMQSVKHGHSFLGLNENGQVSVIRTSGNPYAHVVLRGGNGKPNYDAGSVAEAETALAKAKVSNKIMIDASHANSNKDPYLQPLVLRNVVEQINDGNKSIVGVMVESHLKGGRQDIPENLCDLEYGKSVTDGCIDWDTTEQVLLEMHEKLKELLPKR</sequence>